<dbReference type="InterPro" id="IPR027266">
    <property type="entry name" value="TrmE/GcvT-like"/>
</dbReference>
<dbReference type="InterPro" id="IPR013977">
    <property type="entry name" value="GcvT_C"/>
</dbReference>
<evidence type="ECO:0000313" key="12">
    <source>
        <dbReference type="Proteomes" id="UP001500842"/>
    </source>
</evidence>
<dbReference type="Gene3D" id="2.40.30.110">
    <property type="entry name" value="Aminomethyltransferase beta-barrel domains"/>
    <property type="match status" value="1"/>
</dbReference>
<dbReference type="EMBL" id="BAAAOR010000033">
    <property type="protein sequence ID" value="GAA1537657.1"/>
    <property type="molecule type" value="Genomic_DNA"/>
</dbReference>
<evidence type="ECO:0000313" key="11">
    <source>
        <dbReference type="EMBL" id="GAA1537657.1"/>
    </source>
</evidence>
<sequence length="377" mass="39493">MTTDPDGSPAASPRRTLLHDVHAALGASFTDFAGWQMPVRYGSETAEHRAVRATAGLFDLTHMGEIELTGPGAGAALDHALVGRPSAIGVGRARYSMICAEDGGIIDDLVVYRLADEHYLVVANASNVAVVAPELAARARGYDATVRDTSADWALLAVQGPASAAIVAELTALDVPSLKYYAIDAGTVAGIDVLLARTGYTGEDGFEVYCRPAEAPAVWAALQRAGDPHGLVPAGLACRDTLRLEAGMPLYGHELTRATTPYEANLGRVVVLDKPGGFVGREALAKREEDGPQRVLVGLAARGRRSPRAGYPVVDPATGAEVGEVTSGSPSPTLERPIAMAYVPPRLAAPGTRLAVSLRGALEDADVVDLPFYTRPR</sequence>
<evidence type="ECO:0000256" key="5">
    <source>
        <dbReference type="ARBA" id="ARBA00031395"/>
    </source>
</evidence>
<dbReference type="RefSeq" id="WP_141007186.1">
    <property type="nucleotide sequence ID" value="NZ_BAAAOR010000033.1"/>
</dbReference>
<dbReference type="InterPro" id="IPR022903">
    <property type="entry name" value="GcvT_bac"/>
</dbReference>
<dbReference type="NCBIfam" id="NF001567">
    <property type="entry name" value="PRK00389.1"/>
    <property type="match status" value="1"/>
</dbReference>
<feature type="domain" description="GCVT N-terminal" evidence="9">
    <location>
        <begin position="18"/>
        <end position="274"/>
    </location>
</feature>
<comment type="similarity">
    <text evidence="1 7">Belongs to the GcvT family.</text>
</comment>
<dbReference type="EC" id="2.1.2.10" evidence="2 7"/>
<dbReference type="InterPro" id="IPR028896">
    <property type="entry name" value="GcvT/YgfZ/DmdA"/>
</dbReference>
<evidence type="ECO:0000256" key="1">
    <source>
        <dbReference type="ARBA" id="ARBA00008609"/>
    </source>
</evidence>
<dbReference type="SUPFAM" id="SSF103025">
    <property type="entry name" value="Folate-binding domain"/>
    <property type="match status" value="1"/>
</dbReference>
<reference evidence="11 12" key="1">
    <citation type="journal article" date="2019" name="Int. J. Syst. Evol. Microbiol.">
        <title>The Global Catalogue of Microorganisms (GCM) 10K type strain sequencing project: providing services to taxonomists for standard genome sequencing and annotation.</title>
        <authorList>
            <consortium name="The Broad Institute Genomics Platform"/>
            <consortium name="The Broad Institute Genome Sequencing Center for Infectious Disease"/>
            <person name="Wu L."/>
            <person name="Ma J."/>
        </authorList>
    </citation>
    <scope>NUCLEOTIDE SEQUENCE [LARGE SCALE GENOMIC DNA]</scope>
    <source>
        <strain evidence="11 12">JCM 14942</strain>
    </source>
</reference>
<dbReference type="PIRSF" id="PIRSF006487">
    <property type="entry name" value="GcvT"/>
    <property type="match status" value="1"/>
</dbReference>
<evidence type="ECO:0000259" key="10">
    <source>
        <dbReference type="Pfam" id="PF08669"/>
    </source>
</evidence>
<evidence type="ECO:0000256" key="2">
    <source>
        <dbReference type="ARBA" id="ARBA00012616"/>
    </source>
</evidence>
<dbReference type="NCBIfam" id="TIGR00528">
    <property type="entry name" value="gcvT"/>
    <property type="match status" value="1"/>
</dbReference>
<dbReference type="Gene3D" id="3.30.1360.120">
    <property type="entry name" value="Probable tRNA modification gtpase trme, domain 1"/>
    <property type="match status" value="1"/>
</dbReference>
<name>A0ABN2BD85_9ACTN</name>
<dbReference type="Gene3D" id="3.30.70.1400">
    <property type="entry name" value="Aminomethyltransferase beta-barrel domains"/>
    <property type="match status" value="1"/>
</dbReference>
<keyword evidence="4 7" id="KW-0808">Transferase</keyword>
<evidence type="ECO:0000256" key="8">
    <source>
        <dbReference type="SAM" id="MobiDB-lite"/>
    </source>
</evidence>
<evidence type="ECO:0000259" key="9">
    <source>
        <dbReference type="Pfam" id="PF01571"/>
    </source>
</evidence>
<feature type="domain" description="Aminomethyltransferase C-terminal" evidence="10">
    <location>
        <begin position="294"/>
        <end position="373"/>
    </location>
</feature>
<comment type="function">
    <text evidence="7">The glycine cleavage system catalyzes the degradation of glycine.</text>
</comment>
<dbReference type="Pfam" id="PF01571">
    <property type="entry name" value="GCV_T"/>
    <property type="match status" value="1"/>
</dbReference>
<dbReference type="InterPro" id="IPR006222">
    <property type="entry name" value="GCVT_N"/>
</dbReference>
<evidence type="ECO:0000256" key="6">
    <source>
        <dbReference type="ARBA" id="ARBA00047665"/>
    </source>
</evidence>
<comment type="caution">
    <text evidence="11">The sequence shown here is derived from an EMBL/GenBank/DDBJ whole genome shotgun (WGS) entry which is preliminary data.</text>
</comment>
<keyword evidence="3 7" id="KW-0032">Aminotransferase</keyword>
<evidence type="ECO:0000256" key="3">
    <source>
        <dbReference type="ARBA" id="ARBA00022576"/>
    </source>
</evidence>
<evidence type="ECO:0000256" key="4">
    <source>
        <dbReference type="ARBA" id="ARBA00022679"/>
    </source>
</evidence>
<dbReference type="Proteomes" id="UP001500842">
    <property type="component" value="Unassembled WGS sequence"/>
</dbReference>
<comment type="subunit">
    <text evidence="7">The glycine cleavage system is composed of four proteins: P, T, L and H.</text>
</comment>
<gene>
    <name evidence="11" type="primary">gcvT_2</name>
    <name evidence="7" type="synonym">gcvT</name>
    <name evidence="11" type="ORF">GCM10009788_45280</name>
</gene>
<dbReference type="InterPro" id="IPR029043">
    <property type="entry name" value="GcvT/YgfZ_C"/>
</dbReference>
<organism evidence="11 12">
    <name type="scientific">Nocardioides humi</name>
    <dbReference type="NCBI Taxonomy" id="449461"/>
    <lineage>
        <taxon>Bacteria</taxon>
        <taxon>Bacillati</taxon>
        <taxon>Actinomycetota</taxon>
        <taxon>Actinomycetes</taxon>
        <taxon>Propionibacteriales</taxon>
        <taxon>Nocardioidaceae</taxon>
        <taxon>Nocardioides</taxon>
    </lineage>
</organism>
<feature type="region of interest" description="Disordered" evidence="8">
    <location>
        <begin position="308"/>
        <end position="331"/>
    </location>
</feature>
<keyword evidence="12" id="KW-1185">Reference proteome</keyword>
<dbReference type="SUPFAM" id="SSF101790">
    <property type="entry name" value="Aminomethyltransferase beta-barrel domain"/>
    <property type="match status" value="1"/>
</dbReference>
<dbReference type="InterPro" id="IPR006223">
    <property type="entry name" value="GcvT"/>
</dbReference>
<dbReference type="PANTHER" id="PTHR43757:SF2">
    <property type="entry name" value="AMINOMETHYLTRANSFERASE, MITOCHONDRIAL"/>
    <property type="match status" value="1"/>
</dbReference>
<proteinExistence type="inferred from homology"/>
<dbReference type="Gene3D" id="4.10.1250.10">
    <property type="entry name" value="Aminomethyltransferase fragment"/>
    <property type="match status" value="1"/>
</dbReference>
<dbReference type="HAMAP" id="MF_00259">
    <property type="entry name" value="GcvT"/>
    <property type="match status" value="1"/>
</dbReference>
<evidence type="ECO:0000256" key="7">
    <source>
        <dbReference type="HAMAP-Rule" id="MF_00259"/>
    </source>
</evidence>
<comment type="catalytic activity">
    <reaction evidence="6 7">
        <text>N(6)-[(R)-S(8)-aminomethyldihydrolipoyl]-L-lysyl-[protein] + (6S)-5,6,7,8-tetrahydrofolate = N(6)-[(R)-dihydrolipoyl]-L-lysyl-[protein] + (6R)-5,10-methylene-5,6,7,8-tetrahydrofolate + NH4(+)</text>
        <dbReference type="Rhea" id="RHEA:16945"/>
        <dbReference type="Rhea" id="RHEA-COMP:10475"/>
        <dbReference type="Rhea" id="RHEA-COMP:10492"/>
        <dbReference type="ChEBI" id="CHEBI:15636"/>
        <dbReference type="ChEBI" id="CHEBI:28938"/>
        <dbReference type="ChEBI" id="CHEBI:57453"/>
        <dbReference type="ChEBI" id="CHEBI:83100"/>
        <dbReference type="ChEBI" id="CHEBI:83143"/>
        <dbReference type="EC" id="2.1.2.10"/>
    </reaction>
</comment>
<dbReference type="Pfam" id="PF08669">
    <property type="entry name" value="GCV_T_C"/>
    <property type="match status" value="1"/>
</dbReference>
<protein>
    <recommendedName>
        <fullName evidence="2 7">Aminomethyltransferase</fullName>
        <ecNumber evidence="2 7">2.1.2.10</ecNumber>
    </recommendedName>
    <alternativeName>
        <fullName evidence="5 7">Glycine cleavage system T protein</fullName>
    </alternativeName>
</protein>
<accession>A0ABN2BD85</accession>
<dbReference type="PANTHER" id="PTHR43757">
    <property type="entry name" value="AMINOMETHYLTRANSFERASE"/>
    <property type="match status" value="1"/>
</dbReference>